<evidence type="ECO:0000256" key="1">
    <source>
        <dbReference type="SAM" id="Phobius"/>
    </source>
</evidence>
<keyword evidence="1" id="KW-0812">Transmembrane</keyword>
<dbReference type="AlphaFoldDB" id="A0A3P1BMB4"/>
<dbReference type="RefSeq" id="WP_124876332.1">
    <property type="nucleotide sequence ID" value="NZ_RQJO01000009.1"/>
</dbReference>
<dbReference type="NCBIfam" id="TIGR02226">
    <property type="entry name" value="two_anch"/>
    <property type="match status" value="1"/>
</dbReference>
<name>A0A3P1BMB4_9BACT</name>
<feature type="transmembrane region" description="Helical" evidence="1">
    <location>
        <begin position="56"/>
        <end position="74"/>
    </location>
</feature>
<feature type="domain" description="Aerotolerance regulator N-terminal" evidence="2">
    <location>
        <begin position="1"/>
        <end position="76"/>
    </location>
</feature>
<evidence type="ECO:0000259" key="2">
    <source>
        <dbReference type="Pfam" id="PF07584"/>
    </source>
</evidence>
<comment type="caution">
    <text evidence="3">The sequence shown here is derived from an EMBL/GenBank/DDBJ whole genome shotgun (WGS) entry which is preliminary data.</text>
</comment>
<keyword evidence="1" id="KW-1133">Transmembrane helix</keyword>
<keyword evidence="4" id="KW-1185">Reference proteome</keyword>
<protein>
    <recommendedName>
        <fullName evidence="2">Aerotolerance regulator N-terminal domain-containing protein</fullName>
    </recommendedName>
</protein>
<proteinExistence type="predicted"/>
<dbReference type="Proteomes" id="UP000271925">
    <property type="component" value="Unassembled WGS sequence"/>
</dbReference>
<feature type="transmembrane region" description="Helical" evidence="1">
    <location>
        <begin position="6"/>
        <end position="24"/>
    </location>
</feature>
<dbReference type="PANTHER" id="PTHR37464:SF1">
    <property type="entry name" value="BLL2463 PROTEIN"/>
    <property type="match status" value="1"/>
</dbReference>
<gene>
    <name evidence="3" type="ORF">EHT25_16935</name>
</gene>
<dbReference type="InterPro" id="IPR011933">
    <property type="entry name" value="Double_TM_dom"/>
</dbReference>
<evidence type="ECO:0000313" key="3">
    <source>
        <dbReference type="EMBL" id="RRB02168.1"/>
    </source>
</evidence>
<evidence type="ECO:0000313" key="4">
    <source>
        <dbReference type="Proteomes" id="UP000271925"/>
    </source>
</evidence>
<keyword evidence="1" id="KW-0472">Membrane</keyword>
<sequence>MEFLQPVLLWGIGAIGIPIAIHFWHQKRGKPMAWAATRWLQEKNQQPQRGAKLDKVLLLIIRCLLLIALAVLLSRPVVTWFAKSAAVPKIHLVQPEKRVVDNFRFELEEAIKKGETVYWVNSATELVKKTDQLPEERFFNPIQLQSSINKVIGNRSELHLYLMNNQQLATVPFIRVPARYKLHTVSDSSSKPNRNYLELTATKKVFVNQFNQLANRPVLESPGRFQTVPVHTGSLTVFVNYQNKLEEKTVLAALNALSEVYALDLVIDFRANPARKYDWILTDQEVHKPLPEILYVVSGKLKIPIRSNVIYTEEKLSPKTAEIARNGQLPEWLGELLIRHFKLNPSSMSLTQEQLNALFIPVNQMDQKQPERIRNWILLAFVCLVGAERWMALTKNA</sequence>
<dbReference type="InterPro" id="IPR024163">
    <property type="entry name" value="Aerotolerance_reg_N"/>
</dbReference>
<reference evidence="3 4" key="1">
    <citation type="submission" date="2018-11" db="EMBL/GenBank/DDBJ databases">
        <authorList>
            <person name="Zhou Z."/>
            <person name="Wang G."/>
        </authorList>
    </citation>
    <scope>NUCLEOTIDE SEQUENCE [LARGE SCALE GENOMIC DNA]</scope>
    <source>
        <strain evidence="3 4">KCTC52004</strain>
    </source>
</reference>
<organism evidence="3 4">
    <name type="scientific">Larkinella rosea</name>
    <dbReference type="NCBI Taxonomy" id="2025312"/>
    <lineage>
        <taxon>Bacteria</taxon>
        <taxon>Pseudomonadati</taxon>
        <taxon>Bacteroidota</taxon>
        <taxon>Cytophagia</taxon>
        <taxon>Cytophagales</taxon>
        <taxon>Spirosomataceae</taxon>
        <taxon>Larkinella</taxon>
    </lineage>
</organism>
<feature type="transmembrane region" description="Helical" evidence="1">
    <location>
        <begin position="373"/>
        <end position="392"/>
    </location>
</feature>
<dbReference type="Pfam" id="PF07584">
    <property type="entry name" value="BatA"/>
    <property type="match status" value="1"/>
</dbReference>
<dbReference type="OrthoDB" id="890881at2"/>
<dbReference type="EMBL" id="RQJO01000009">
    <property type="protein sequence ID" value="RRB02168.1"/>
    <property type="molecule type" value="Genomic_DNA"/>
</dbReference>
<dbReference type="PANTHER" id="PTHR37464">
    <property type="entry name" value="BLL2463 PROTEIN"/>
    <property type="match status" value="1"/>
</dbReference>
<accession>A0A3P1BMB4</accession>